<evidence type="ECO:0000256" key="2">
    <source>
        <dbReference type="ARBA" id="ARBA00019418"/>
    </source>
</evidence>
<sequence>MTIDHDARLRRLKFRAWHRGFREADLILGPFAETHGPSLTPAQLDVLETLLEQSDREIYAWIVGQEPTPEAFETEIMAMIRKFRFEAHASRPPGDGA</sequence>
<dbReference type="OrthoDB" id="9807264at2"/>
<dbReference type="Gene3D" id="1.10.150.250">
    <property type="entry name" value="Flavinator of succinate dehydrogenase"/>
    <property type="match status" value="1"/>
</dbReference>
<dbReference type="PANTHER" id="PTHR12469">
    <property type="entry name" value="PROTEIN EMI5 HOMOLOG, MITOCHONDRIAL"/>
    <property type="match status" value="1"/>
</dbReference>
<reference evidence="5 6" key="1">
    <citation type="submission" date="2017-12" db="EMBL/GenBank/DDBJ databases">
        <title>The genome sequence of Caulobacter flavus CGMCC1 15093.</title>
        <authorList>
            <person name="Gao J."/>
            <person name="Mao X."/>
            <person name="Sun J."/>
        </authorList>
    </citation>
    <scope>NUCLEOTIDE SEQUENCE [LARGE SCALE GENOMIC DNA]</scope>
    <source>
        <strain evidence="5 6">CGMCC1 15093</strain>
    </source>
</reference>
<dbReference type="AlphaFoldDB" id="A0A2N5CM85"/>
<dbReference type="Pfam" id="PF03937">
    <property type="entry name" value="Sdh5"/>
    <property type="match status" value="1"/>
</dbReference>
<dbReference type="Proteomes" id="UP000281192">
    <property type="component" value="Chromosome"/>
</dbReference>
<proteinExistence type="inferred from homology"/>
<name>A0A2N5CM85_9CAUL</name>
<dbReference type="InterPro" id="IPR036714">
    <property type="entry name" value="SDH_sf"/>
</dbReference>
<evidence type="ECO:0000313" key="4">
    <source>
        <dbReference type="EMBL" id="AYV49647.1"/>
    </source>
</evidence>
<dbReference type="PANTHER" id="PTHR12469:SF2">
    <property type="entry name" value="SUCCINATE DEHYDROGENASE ASSEMBLY FACTOR 2, MITOCHONDRIAL"/>
    <property type="match status" value="1"/>
</dbReference>
<dbReference type="EMBL" id="PJRQ01000048">
    <property type="protein sequence ID" value="PLR07030.1"/>
    <property type="molecule type" value="Genomic_DNA"/>
</dbReference>
<comment type="similarity">
    <text evidence="1">Belongs to the SdhE FAD assembly factor family.</text>
</comment>
<dbReference type="Proteomes" id="UP000234483">
    <property type="component" value="Unassembled WGS sequence"/>
</dbReference>
<evidence type="ECO:0000313" key="6">
    <source>
        <dbReference type="Proteomes" id="UP000234483"/>
    </source>
</evidence>
<accession>A0A2N5CM85</accession>
<dbReference type="InterPro" id="IPR005631">
    <property type="entry name" value="SDH"/>
</dbReference>
<keyword evidence="7" id="KW-1185">Reference proteome</keyword>
<organism evidence="5 6">
    <name type="scientific">Caulobacter flavus</name>
    <dbReference type="NCBI Taxonomy" id="1679497"/>
    <lineage>
        <taxon>Bacteria</taxon>
        <taxon>Pseudomonadati</taxon>
        <taxon>Pseudomonadota</taxon>
        <taxon>Alphaproteobacteria</taxon>
        <taxon>Caulobacterales</taxon>
        <taxon>Caulobacteraceae</taxon>
        <taxon>Caulobacter</taxon>
    </lineage>
</organism>
<evidence type="ECO:0000313" key="5">
    <source>
        <dbReference type="EMBL" id="PLR07030.1"/>
    </source>
</evidence>
<dbReference type="KEGG" id="cfh:C1707_18405"/>
<dbReference type="EMBL" id="CP026100">
    <property type="protein sequence ID" value="AYV49647.1"/>
    <property type="molecule type" value="Genomic_DNA"/>
</dbReference>
<keyword evidence="3" id="KW-0143">Chaperone</keyword>
<dbReference type="GO" id="GO:0006099">
    <property type="term" value="P:tricarboxylic acid cycle"/>
    <property type="evidence" value="ECO:0007669"/>
    <property type="project" value="TreeGrafter"/>
</dbReference>
<gene>
    <name evidence="4" type="ORF">C1707_18405</name>
    <name evidence="5" type="ORF">CFHF_24145</name>
</gene>
<evidence type="ECO:0000256" key="1">
    <source>
        <dbReference type="ARBA" id="ARBA00008571"/>
    </source>
</evidence>
<dbReference type="RefSeq" id="WP_101715497.1">
    <property type="nucleotide sequence ID" value="NZ_CP026100.1"/>
</dbReference>
<evidence type="ECO:0000256" key="3">
    <source>
        <dbReference type="ARBA" id="ARBA00023186"/>
    </source>
</evidence>
<evidence type="ECO:0000313" key="7">
    <source>
        <dbReference type="Proteomes" id="UP000281192"/>
    </source>
</evidence>
<protein>
    <recommendedName>
        <fullName evidence="2">FAD assembly factor SdhE</fullName>
    </recommendedName>
</protein>
<dbReference type="SUPFAM" id="SSF109910">
    <property type="entry name" value="YgfY-like"/>
    <property type="match status" value="1"/>
</dbReference>
<reference evidence="4 7" key="2">
    <citation type="submission" date="2018-01" db="EMBL/GenBank/DDBJ databases">
        <title>Complete genome sequence of Caulobacter flavus RHGG3.</title>
        <authorList>
            <person name="Yang E."/>
        </authorList>
    </citation>
    <scope>NUCLEOTIDE SEQUENCE [LARGE SCALE GENOMIC DNA]</scope>
    <source>
        <strain evidence="4 7">RHGG3</strain>
    </source>
</reference>